<keyword evidence="12" id="KW-1185">Reference proteome</keyword>
<dbReference type="InterPro" id="IPR017957">
    <property type="entry name" value="P_trefoil_CS"/>
</dbReference>
<comment type="caution">
    <text evidence="11">The sequence shown here is derived from an EMBL/GenBank/DDBJ whole genome shotgun (WGS) entry which is preliminary data.</text>
</comment>
<evidence type="ECO:0000256" key="1">
    <source>
        <dbReference type="ARBA" id="ARBA00004613"/>
    </source>
</evidence>
<keyword evidence="5 8" id="KW-1015">Disulfide bond</keyword>
<evidence type="ECO:0000256" key="9">
    <source>
        <dbReference type="SAM" id="SignalP"/>
    </source>
</evidence>
<dbReference type="Proteomes" id="UP001166674">
    <property type="component" value="Unassembled WGS sequence"/>
</dbReference>
<dbReference type="PRINTS" id="PR00680">
    <property type="entry name" value="PTREFOIL"/>
</dbReference>
<dbReference type="Gene3D" id="4.10.110.10">
    <property type="entry name" value="Spasmolytic Protein, domain 1"/>
    <property type="match status" value="2"/>
</dbReference>
<evidence type="ECO:0000313" key="12">
    <source>
        <dbReference type="Proteomes" id="UP001166674"/>
    </source>
</evidence>
<dbReference type="CDD" id="cd00111">
    <property type="entry name" value="Trefoil"/>
    <property type="match status" value="2"/>
</dbReference>
<dbReference type="GO" id="GO:0030277">
    <property type="term" value="P:maintenance of gastrointestinal epithelium"/>
    <property type="evidence" value="ECO:0007669"/>
    <property type="project" value="TreeGrafter"/>
</dbReference>
<dbReference type="FunFam" id="4.10.110.10:FF:000005">
    <property type="entry name" value="Trefoil factor 2"/>
    <property type="match status" value="1"/>
</dbReference>
<dbReference type="PANTHER" id="PTHR13826">
    <property type="entry name" value="INTESTINAL TREFOIL FACTOR-RELATED"/>
    <property type="match status" value="1"/>
</dbReference>
<evidence type="ECO:0000256" key="6">
    <source>
        <dbReference type="ARBA" id="ARBA00043900"/>
    </source>
</evidence>
<keyword evidence="2" id="KW-0964">Secreted</keyword>
<comment type="caution">
    <text evidence="8">Lacks conserved residue(s) required for the propagation of feature annotation.</text>
</comment>
<dbReference type="SMART" id="SM00018">
    <property type="entry name" value="PD"/>
    <property type="match status" value="2"/>
</dbReference>
<evidence type="ECO:0000256" key="7">
    <source>
        <dbReference type="ARBA" id="ARBA00044091"/>
    </source>
</evidence>
<dbReference type="FunFam" id="4.10.110.10:FF:000006">
    <property type="entry name" value="Trefoil factor 1"/>
    <property type="match status" value="1"/>
</dbReference>
<dbReference type="AlphaFoldDB" id="A0AA41NAH0"/>
<feature type="disulfide bond" evidence="8">
    <location>
        <begin position="52"/>
        <end position="69"/>
    </location>
</feature>
<comment type="subcellular location">
    <subcellularLocation>
        <location evidence="1">Secreted</location>
    </subcellularLocation>
</comment>
<sequence length="155" mass="16861">MGPRGAQLLAVLLVLGLCVLVAGQNPSRCRCSRINPYNRKDCGFPSISKDQCFVKGCCYDHKVGGVPWCFHPLPDQVLEQCVMEVSARSDCGYPGITTEKCASRHCCFSNKSSEGPWCYFPEPVDDQPGQNAQDEGVGRGSRLRVMEAVPTSGCV</sequence>
<keyword evidence="4" id="KW-0677">Repeat</keyword>
<reference evidence="11" key="1">
    <citation type="submission" date="2020-03" db="EMBL/GenBank/DDBJ databases">
        <title>Studies in the Genomics of Life Span.</title>
        <authorList>
            <person name="Glass D."/>
        </authorList>
    </citation>
    <scope>NUCLEOTIDE SEQUENCE</scope>
    <source>
        <strain evidence="11">SUZIE</strain>
        <tissue evidence="11">Muscle</tissue>
    </source>
</reference>
<feature type="disulfide bond" evidence="8">
    <location>
        <begin position="81"/>
        <end position="107"/>
    </location>
</feature>
<dbReference type="GO" id="GO:0031723">
    <property type="term" value="F:CXCR4 chemokine receptor binding"/>
    <property type="evidence" value="ECO:0007669"/>
    <property type="project" value="TreeGrafter"/>
</dbReference>
<dbReference type="GO" id="GO:0070098">
    <property type="term" value="P:chemokine-mediated signaling pathway"/>
    <property type="evidence" value="ECO:0007669"/>
    <property type="project" value="TreeGrafter"/>
</dbReference>
<feature type="disulfide bond" evidence="8">
    <location>
        <begin position="42"/>
        <end position="57"/>
    </location>
</feature>
<dbReference type="SUPFAM" id="SSF57492">
    <property type="entry name" value="Trefoil"/>
    <property type="match status" value="2"/>
</dbReference>
<accession>A0AA41NAH0</accession>
<protein>
    <recommendedName>
        <fullName evidence="7">Trefoil factor 2</fullName>
    </recommendedName>
</protein>
<dbReference type="PROSITE" id="PS51448">
    <property type="entry name" value="P_TREFOIL_2"/>
    <property type="match status" value="2"/>
</dbReference>
<dbReference type="InterPro" id="IPR044913">
    <property type="entry name" value="P_trefoil_dom_sf"/>
</dbReference>
<organism evidence="11 12">
    <name type="scientific">Sciurus carolinensis</name>
    <name type="common">Eastern gray squirrel</name>
    <dbReference type="NCBI Taxonomy" id="30640"/>
    <lineage>
        <taxon>Eukaryota</taxon>
        <taxon>Metazoa</taxon>
        <taxon>Chordata</taxon>
        <taxon>Craniata</taxon>
        <taxon>Vertebrata</taxon>
        <taxon>Euteleostomi</taxon>
        <taxon>Mammalia</taxon>
        <taxon>Eutheria</taxon>
        <taxon>Euarchontoglires</taxon>
        <taxon>Glires</taxon>
        <taxon>Rodentia</taxon>
        <taxon>Sciuromorpha</taxon>
        <taxon>Sciuridae</taxon>
        <taxon>Sciurinae</taxon>
        <taxon>Sciurini</taxon>
        <taxon>Sciurus</taxon>
    </lineage>
</organism>
<feature type="domain" description="P-type" evidence="10">
    <location>
        <begin position="79"/>
        <end position="122"/>
    </location>
</feature>
<evidence type="ECO:0000256" key="4">
    <source>
        <dbReference type="ARBA" id="ARBA00022737"/>
    </source>
</evidence>
<gene>
    <name evidence="11" type="ORF">SUZIE_188975</name>
</gene>
<dbReference type="EMBL" id="JAATJV010410802">
    <property type="protein sequence ID" value="MBZ3886643.1"/>
    <property type="molecule type" value="Genomic_DNA"/>
</dbReference>
<keyword evidence="3 9" id="KW-0732">Signal</keyword>
<comment type="function">
    <text evidence="6">Inhibits gastrointestinal motility and gastric acid secretion. Could function as a structural component of gastric mucus, possibly by stabilizing glycoproteins in the mucus gel through interactions with carbohydrate side chains.</text>
</comment>
<feature type="disulfide bond" evidence="8">
    <location>
        <begin position="101"/>
        <end position="118"/>
    </location>
</feature>
<evidence type="ECO:0000259" key="10">
    <source>
        <dbReference type="PROSITE" id="PS51448"/>
    </source>
</evidence>
<dbReference type="Pfam" id="PF00088">
    <property type="entry name" value="Trefoil"/>
    <property type="match status" value="2"/>
</dbReference>
<evidence type="ECO:0000313" key="11">
    <source>
        <dbReference type="EMBL" id="MBZ3886643.1"/>
    </source>
</evidence>
<dbReference type="InterPro" id="IPR017994">
    <property type="entry name" value="P_trefoil_chordata"/>
</dbReference>
<feature type="disulfide bond" evidence="8">
    <location>
        <begin position="91"/>
        <end position="106"/>
    </location>
</feature>
<evidence type="ECO:0000256" key="8">
    <source>
        <dbReference type="PROSITE-ProRule" id="PRU00779"/>
    </source>
</evidence>
<dbReference type="PROSITE" id="PS00025">
    <property type="entry name" value="P_TREFOIL_1"/>
    <property type="match status" value="2"/>
</dbReference>
<proteinExistence type="predicted"/>
<evidence type="ECO:0000256" key="5">
    <source>
        <dbReference type="ARBA" id="ARBA00023157"/>
    </source>
</evidence>
<feature type="signal peptide" evidence="9">
    <location>
        <begin position="1"/>
        <end position="23"/>
    </location>
</feature>
<dbReference type="GO" id="GO:0060455">
    <property type="term" value="P:negative regulation of gastric acid secretion"/>
    <property type="evidence" value="ECO:0007669"/>
    <property type="project" value="TreeGrafter"/>
</dbReference>
<evidence type="ECO:0000256" key="3">
    <source>
        <dbReference type="ARBA" id="ARBA00022729"/>
    </source>
</evidence>
<dbReference type="PANTHER" id="PTHR13826:SF17">
    <property type="entry name" value="TREFOIL FACTOR 2"/>
    <property type="match status" value="1"/>
</dbReference>
<feature type="chain" id="PRO_5041317642" description="Trefoil factor 2" evidence="9">
    <location>
        <begin position="24"/>
        <end position="155"/>
    </location>
</feature>
<evidence type="ECO:0000256" key="2">
    <source>
        <dbReference type="ARBA" id="ARBA00022525"/>
    </source>
</evidence>
<dbReference type="InterPro" id="IPR000519">
    <property type="entry name" value="P_trefoil_dom"/>
</dbReference>
<name>A0AA41NAH0_SCICA</name>
<feature type="domain" description="P-type" evidence="10">
    <location>
        <begin position="29"/>
        <end position="73"/>
    </location>
</feature>
<dbReference type="GO" id="GO:0005615">
    <property type="term" value="C:extracellular space"/>
    <property type="evidence" value="ECO:0007669"/>
    <property type="project" value="TreeGrafter"/>
</dbReference>